<organism evidence="1 2">
    <name type="scientific">Pseudomonas fontis</name>
    <dbReference type="NCBI Taxonomy" id="2942633"/>
    <lineage>
        <taxon>Bacteria</taxon>
        <taxon>Pseudomonadati</taxon>
        <taxon>Pseudomonadota</taxon>
        <taxon>Gammaproteobacteria</taxon>
        <taxon>Pseudomonadales</taxon>
        <taxon>Pseudomonadaceae</taxon>
        <taxon>Pseudomonas</taxon>
    </lineage>
</organism>
<reference evidence="1 2" key="1">
    <citation type="submission" date="2022-05" db="EMBL/GenBank/DDBJ databases">
        <title>Novel Pseudomonas spp. Isolated from a Rainbow Trout Aquaculture Facility.</title>
        <authorList>
            <person name="Testerman T."/>
            <person name="Graf J."/>
        </authorList>
    </citation>
    <scope>NUCLEOTIDE SEQUENCE [LARGE SCALE GENOMIC DNA]</scope>
    <source>
        <strain evidence="1 2">ID681</strain>
    </source>
</reference>
<dbReference type="Proteomes" id="UP001148203">
    <property type="component" value="Unassembled WGS sequence"/>
</dbReference>
<keyword evidence="2" id="KW-1185">Reference proteome</keyword>
<comment type="caution">
    <text evidence="1">The sequence shown here is derived from an EMBL/GenBank/DDBJ whole genome shotgun (WGS) entry which is preliminary data.</text>
</comment>
<dbReference type="RefSeq" id="WP_273908776.1">
    <property type="nucleotide sequence ID" value="NZ_JAMDGX010000001.1"/>
</dbReference>
<name>A0ABT5NPM3_9PSED</name>
<dbReference type="EMBL" id="JAMDGY010000016">
    <property type="protein sequence ID" value="MDD0990106.1"/>
    <property type="molecule type" value="Genomic_DNA"/>
</dbReference>
<gene>
    <name evidence="1" type="ORF">M5G11_06095</name>
</gene>
<evidence type="ECO:0000313" key="2">
    <source>
        <dbReference type="Proteomes" id="UP001148203"/>
    </source>
</evidence>
<evidence type="ECO:0000313" key="1">
    <source>
        <dbReference type="EMBL" id="MDD0990106.1"/>
    </source>
</evidence>
<accession>A0ABT5NPM3</accession>
<sequence length="115" mass="12365">MGQKIAGTCYVKVDGAQLTIKGGCEAALMEVKRTTLVPGYFKEEERKPSLKVTALHTPDFPLKQLVNGTDMTITCELSNGKVYVLAGAYLVGEPVSKGDEGEIALEFDGIKGAWQ</sequence>
<protein>
    <submittedName>
        <fullName evidence="1">Phage tail tube protein</fullName>
    </submittedName>
</protein>
<dbReference type="Pfam" id="PF10618">
    <property type="entry name" value="Tail_tube"/>
    <property type="match status" value="1"/>
</dbReference>
<dbReference type="InterPro" id="IPR019596">
    <property type="entry name" value="Phage_Mu_GpM_tail_tub"/>
</dbReference>
<proteinExistence type="predicted"/>